<organism evidence="1 2">
    <name type="scientific">Actinopolymorpha pittospori</name>
    <dbReference type="NCBI Taxonomy" id="648752"/>
    <lineage>
        <taxon>Bacteria</taxon>
        <taxon>Bacillati</taxon>
        <taxon>Actinomycetota</taxon>
        <taxon>Actinomycetes</taxon>
        <taxon>Propionibacteriales</taxon>
        <taxon>Actinopolymorphaceae</taxon>
        <taxon>Actinopolymorpha</taxon>
    </lineage>
</organism>
<gene>
    <name evidence="1" type="ORF">HEB94_006961</name>
</gene>
<accession>A0A927RNI6</accession>
<dbReference type="Proteomes" id="UP000638648">
    <property type="component" value="Unassembled WGS sequence"/>
</dbReference>
<dbReference type="RefSeq" id="WP_192753534.1">
    <property type="nucleotide sequence ID" value="NZ_BAABJL010000131.1"/>
</dbReference>
<comment type="caution">
    <text evidence="1">The sequence shown here is derived from an EMBL/GenBank/DDBJ whole genome shotgun (WGS) entry which is preliminary data.</text>
</comment>
<keyword evidence="2" id="KW-1185">Reference proteome</keyword>
<dbReference type="EMBL" id="JADBEM010000001">
    <property type="protein sequence ID" value="MBE1610113.1"/>
    <property type="molecule type" value="Genomic_DNA"/>
</dbReference>
<reference evidence="1" key="1">
    <citation type="submission" date="2020-10" db="EMBL/GenBank/DDBJ databases">
        <title>Sequencing the genomes of 1000 actinobacteria strains.</title>
        <authorList>
            <person name="Klenk H.-P."/>
        </authorList>
    </citation>
    <scope>NUCLEOTIDE SEQUENCE</scope>
    <source>
        <strain evidence="1">DSM 45354</strain>
    </source>
</reference>
<name>A0A927RNI6_9ACTN</name>
<evidence type="ECO:0000313" key="1">
    <source>
        <dbReference type="EMBL" id="MBE1610113.1"/>
    </source>
</evidence>
<protein>
    <submittedName>
        <fullName evidence="1">Uncharacterized protein</fullName>
    </submittedName>
</protein>
<proteinExistence type="predicted"/>
<evidence type="ECO:0000313" key="2">
    <source>
        <dbReference type="Proteomes" id="UP000638648"/>
    </source>
</evidence>
<dbReference type="AlphaFoldDB" id="A0A927RNI6"/>
<sequence>MSGALTQLPDSTRMGTISETAQATCGTSAQAHAGLGADQPDSALAPATEAVATVRANATLDLGGLGDALGSTLRTVTGAVPAAVTEHVGALDAAYQQAQGILAGNPILSLLPEGSAIQDVVAQIIDQTVALFERRVDELANRLLDAEEVAELVEAFQVMTRLATDFEAHKGDLPGFVTSTLLGFSPQVLGPVRVHVAATDHVVVSLDPQALADLADPLKAAAANAITTLTQTVETLDATTAEGYATLVAALDAAEDAVTAAAAALTPLYQGLDQAVAAHPFDALLAGYLRLLPTQELRPRDLVDDVLGSTVELFDDLIERLQAAIAAGDLRARVEQFGAGLHQAIAGSGIGMVRQRILDFLEEIRATVASVPFAEARQAVADMLARVGQEISDLGVDQLATQIESGLADLSSTATTAAGQAGQAVREGLQQLMAVIDDLPAGELLSALQDAVRQLGQVVDDLHDGAVGAIEDLEEQLAGLEKLSFRPVSDEVIAEIEEVRTRLREMNPDALSEESKLAIRAALAVLEALDVEDRVVTVLTEEFKDLQGHVVAVLDDVAAALERIRGSVGELSPTAVLSPLTGALSDLGASLDHLNAAALTAPLRTELAALEQWLASLNPATLLSPLQGPYDDALAAVRTLDPALWGSTLTNLYADLAATVARLDLSPLFDELDQRRRDLLVSFRDSLSLAVHDLGLPQPLAGWLERVWPLLEGITDVLTLDPAAGMAQLSSRVHEGFTPATLYEPLEEVFDQAVATLNAVPAADLVAAATAARDGVVTAMDELDPRRLVARLRAAHRRLVDVAPTTLVPPLSGVRELRVAFHLKVDAAVSTPAGKVAEVDAKFDALLTLLDGGVAASAISTLNAAHDKTMTALNRAVDGLDVTEAAAAFDRLKASVDAFVPANLPRTGDLTAAQVIAACESWRPSGRATVLDTKLHTFLELLVPVADQLETAFDTFAADLRAAAELIDPLALDQAVAAIFEAVRAQVEELDPADLLDQLRAEVYVPVLTAVEGLNPAALAGHLDGAYQATREAVTGELDRLVADVHKALEDHLNAARAAVQAVIGELTTALHTGAADLEDIITRIGDLVFVGLIQRLRTVLGNLAVSFEAELQRVRLAFDTMLDAIPAGDRIHPRTQAVAS</sequence>